<dbReference type="Proteomes" id="UP000617544">
    <property type="component" value="Unassembled WGS sequence"/>
</dbReference>
<feature type="transmembrane region" description="Helical" evidence="3">
    <location>
        <begin position="288"/>
        <end position="308"/>
    </location>
</feature>
<comment type="caution">
    <text evidence="5">The sequence shown here is derived from an EMBL/GenBank/DDBJ whole genome shotgun (WGS) entry which is preliminary data.</text>
</comment>
<feature type="transmembrane region" description="Helical" evidence="3">
    <location>
        <begin position="317"/>
        <end position="339"/>
    </location>
</feature>
<dbReference type="InterPro" id="IPR001173">
    <property type="entry name" value="Glyco_trans_2-like"/>
</dbReference>
<protein>
    <submittedName>
        <fullName evidence="5">Glycosyltransferase family 2 protein</fullName>
    </submittedName>
</protein>
<keyword evidence="2 5" id="KW-0808">Transferase</keyword>
<dbReference type="Gene3D" id="3.90.550.10">
    <property type="entry name" value="Spore Coat Polysaccharide Biosynthesis Protein SpsA, Chain A"/>
    <property type="match status" value="1"/>
</dbReference>
<evidence type="ECO:0000256" key="2">
    <source>
        <dbReference type="ARBA" id="ARBA00022679"/>
    </source>
</evidence>
<dbReference type="GeneID" id="1444349"/>
<dbReference type="Pfam" id="PF00535">
    <property type="entry name" value="Glycos_transf_2"/>
    <property type="match status" value="1"/>
</dbReference>
<dbReference type="PANTHER" id="PTHR43630">
    <property type="entry name" value="POLY-BETA-1,6-N-ACETYL-D-GLUCOSAMINE SYNTHASE"/>
    <property type="match status" value="1"/>
</dbReference>
<name>A0A832SWY8_PYRHR</name>
<evidence type="ECO:0000313" key="6">
    <source>
        <dbReference type="Proteomes" id="UP000617544"/>
    </source>
</evidence>
<keyword evidence="3" id="KW-1133">Transmembrane helix</keyword>
<accession>A0A832SWY8</accession>
<dbReference type="CDD" id="cd06423">
    <property type="entry name" value="CESA_like"/>
    <property type="match status" value="1"/>
</dbReference>
<organism evidence="5 6">
    <name type="scientific">Pyrococcus horikoshii</name>
    <dbReference type="NCBI Taxonomy" id="53953"/>
    <lineage>
        <taxon>Archaea</taxon>
        <taxon>Methanobacteriati</taxon>
        <taxon>Methanobacteriota</taxon>
        <taxon>Thermococci</taxon>
        <taxon>Thermococcales</taxon>
        <taxon>Thermococcaceae</taxon>
        <taxon>Pyrococcus</taxon>
    </lineage>
</organism>
<dbReference type="InterPro" id="IPR029044">
    <property type="entry name" value="Nucleotide-diphossugar_trans"/>
</dbReference>
<keyword evidence="1" id="KW-0328">Glycosyltransferase</keyword>
<feature type="transmembrane region" description="Helical" evidence="3">
    <location>
        <begin position="6"/>
        <end position="24"/>
    </location>
</feature>
<proteinExistence type="predicted"/>
<dbReference type="EMBL" id="DUJN01000004">
    <property type="protein sequence ID" value="HII60960.1"/>
    <property type="molecule type" value="Genomic_DNA"/>
</dbReference>
<evidence type="ECO:0000256" key="1">
    <source>
        <dbReference type="ARBA" id="ARBA00022676"/>
    </source>
</evidence>
<reference evidence="5" key="1">
    <citation type="journal article" date="2020" name="bioRxiv">
        <title>A rank-normalized archaeal taxonomy based on genome phylogeny resolves widespread incomplete and uneven classifications.</title>
        <authorList>
            <person name="Rinke C."/>
            <person name="Chuvochina M."/>
            <person name="Mussig A.J."/>
            <person name="Chaumeil P.-A."/>
            <person name="Waite D.W."/>
            <person name="Whitman W.B."/>
            <person name="Parks D.H."/>
            <person name="Hugenholtz P."/>
        </authorList>
    </citation>
    <scope>NUCLEOTIDE SEQUENCE</scope>
    <source>
        <strain evidence="5">UBA8834</strain>
    </source>
</reference>
<sequence>MKVEFFLLLIVFLWDGYFFFRYILGILRGYKTKVWDPEVSIIIPAYNEEENIKRAIKAALSQDYPVSEVIVVDDGSEDGTYERAKEIKDHRLKVLKIDHRGKAGAINEGLKIAKGSVIVTTDADSFMSKDAVRRLVERFYSDDVVAVGGQIRVIVESFMTLVQDIEHLRIAMYRRGKELENLSLAPGPLSAFRRDVLEKIGGIQRSIVEDYATTKIVKKYGRVVYAPKAKLYTRMPITLRDLWRQRKRWFLGDLQHHNLNDLLNLLLGDVIALLDVILPFIFLLEGSYLPLLAFVMFEVITMVIAVIWEGGSLIEALLFPVVLWFLALFYLSLHLYGYAVYGLKSLLRFTRS</sequence>
<evidence type="ECO:0000259" key="4">
    <source>
        <dbReference type="Pfam" id="PF00535"/>
    </source>
</evidence>
<dbReference type="RefSeq" id="WP_048053132.1">
    <property type="nucleotide sequence ID" value="NZ_DUJN01000004.1"/>
</dbReference>
<keyword evidence="3" id="KW-0812">Transmembrane</keyword>
<dbReference type="SUPFAM" id="SSF53448">
    <property type="entry name" value="Nucleotide-diphospho-sugar transferases"/>
    <property type="match status" value="1"/>
</dbReference>
<dbReference type="AlphaFoldDB" id="A0A832SWY8"/>
<evidence type="ECO:0000256" key="3">
    <source>
        <dbReference type="SAM" id="Phobius"/>
    </source>
</evidence>
<keyword evidence="3" id="KW-0472">Membrane</keyword>
<feature type="transmembrane region" description="Helical" evidence="3">
    <location>
        <begin position="262"/>
        <end position="282"/>
    </location>
</feature>
<dbReference type="GO" id="GO:0016757">
    <property type="term" value="F:glycosyltransferase activity"/>
    <property type="evidence" value="ECO:0007669"/>
    <property type="project" value="UniProtKB-KW"/>
</dbReference>
<evidence type="ECO:0000313" key="5">
    <source>
        <dbReference type="EMBL" id="HII60960.1"/>
    </source>
</evidence>
<gene>
    <name evidence="5" type="ORF">HA331_04270</name>
</gene>
<dbReference type="PANTHER" id="PTHR43630:SF1">
    <property type="entry name" value="POLY-BETA-1,6-N-ACETYL-D-GLUCOSAMINE SYNTHASE"/>
    <property type="match status" value="1"/>
</dbReference>
<feature type="domain" description="Glycosyltransferase 2-like" evidence="4">
    <location>
        <begin position="40"/>
        <end position="201"/>
    </location>
</feature>